<feature type="chain" id="PRO_5006624165" description="Peptidase M48 domain-containing protein" evidence="7">
    <location>
        <begin position="23"/>
        <end position="307"/>
    </location>
</feature>
<evidence type="ECO:0000259" key="8">
    <source>
        <dbReference type="Pfam" id="PF01435"/>
    </source>
</evidence>
<dbReference type="STRING" id="1742972.COMA1_50177"/>
<reference evidence="9 10" key="1">
    <citation type="submission" date="2015-10" db="EMBL/GenBank/DDBJ databases">
        <authorList>
            <person name="Gilbert D.G."/>
        </authorList>
    </citation>
    <scope>NUCLEOTIDE SEQUENCE [LARGE SCALE GENOMIC DNA]</scope>
    <source>
        <strain evidence="9">COMA1</strain>
    </source>
</reference>
<evidence type="ECO:0000313" key="9">
    <source>
        <dbReference type="EMBL" id="CUS38575.1"/>
    </source>
</evidence>
<dbReference type="GO" id="GO:0004222">
    <property type="term" value="F:metalloendopeptidase activity"/>
    <property type="evidence" value="ECO:0007669"/>
    <property type="project" value="InterPro"/>
</dbReference>
<dbReference type="RefSeq" id="WP_090750851.1">
    <property type="nucleotide sequence ID" value="NZ_CZQA01000011.1"/>
</dbReference>
<dbReference type="GO" id="GO:0046872">
    <property type="term" value="F:metal ion binding"/>
    <property type="evidence" value="ECO:0007669"/>
    <property type="project" value="UniProtKB-KW"/>
</dbReference>
<dbReference type="PANTHER" id="PTHR22726:SF1">
    <property type="entry name" value="METALLOENDOPEPTIDASE OMA1, MITOCHONDRIAL"/>
    <property type="match status" value="1"/>
</dbReference>
<evidence type="ECO:0000313" key="10">
    <source>
        <dbReference type="Proteomes" id="UP000199032"/>
    </source>
</evidence>
<dbReference type="PROSITE" id="PS51257">
    <property type="entry name" value="PROKAR_LIPOPROTEIN"/>
    <property type="match status" value="1"/>
</dbReference>
<evidence type="ECO:0000256" key="6">
    <source>
        <dbReference type="RuleBase" id="RU003983"/>
    </source>
</evidence>
<dbReference type="Pfam" id="PF01435">
    <property type="entry name" value="Peptidase_M48"/>
    <property type="match status" value="1"/>
</dbReference>
<dbReference type="InterPro" id="IPR051156">
    <property type="entry name" value="Mito/Outer_Membr_Metalloprot"/>
</dbReference>
<keyword evidence="10" id="KW-1185">Reference proteome</keyword>
<evidence type="ECO:0000256" key="7">
    <source>
        <dbReference type="SAM" id="SignalP"/>
    </source>
</evidence>
<keyword evidence="7" id="KW-0732">Signal</keyword>
<dbReference type="Proteomes" id="UP000199032">
    <property type="component" value="Unassembled WGS sequence"/>
</dbReference>
<feature type="signal peptide" evidence="7">
    <location>
        <begin position="1"/>
        <end position="22"/>
    </location>
</feature>
<dbReference type="EMBL" id="CZQA01000011">
    <property type="protein sequence ID" value="CUS38575.1"/>
    <property type="molecule type" value="Genomic_DNA"/>
</dbReference>
<name>A0A0S4LMV0_9BACT</name>
<keyword evidence="4 6" id="KW-0862">Zinc</keyword>
<keyword evidence="1 6" id="KW-0645">Protease</keyword>
<dbReference type="Gene3D" id="3.30.2010.10">
    <property type="entry name" value="Metalloproteases ('zincins'), catalytic domain"/>
    <property type="match status" value="1"/>
</dbReference>
<dbReference type="GO" id="GO:0016020">
    <property type="term" value="C:membrane"/>
    <property type="evidence" value="ECO:0007669"/>
    <property type="project" value="TreeGrafter"/>
</dbReference>
<gene>
    <name evidence="9" type="ORF">COMA1_50177</name>
</gene>
<dbReference type="GO" id="GO:0051603">
    <property type="term" value="P:proteolysis involved in protein catabolic process"/>
    <property type="evidence" value="ECO:0007669"/>
    <property type="project" value="TreeGrafter"/>
</dbReference>
<evidence type="ECO:0000256" key="4">
    <source>
        <dbReference type="ARBA" id="ARBA00022833"/>
    </source>
</evidence>
<protein>
    <recommendedName>
        <fullName evidence="8">Peptidase M48 domain-containing protein</fullName>
    </recommendedName>
</protein>
<dbReference type="AlphaFoldDB" id="A0A0S4LMV0"/>
<accession>A0A0S4LMV0</accession>
<organism evidence="9 10">
    <name type="scientific">Candidatus Nitrospira nitrosa</name>
    <dbReference type="NCBI Taxonomy" id="1742972"/>
    <lineage>
        <taxon>Bacteria</taxon>
        <taxon>Pseudomonadati</taxon>
        <taxon>Nitrospirota</taxon>
        <taxon>Nitrospiria</taxon>
        <taxon>Nitrospirales</taxon>
        <taxon>Nitrospiraceae</taxon>
        <taxon>Nitrospira</taxon>
    </lineage>
</organism>
<comment type="similarity">
    <text evidence="6">Belongs to the peptidase M48 family.</text>
</comment>
<dbReference type="PANTHER" id="PTHR22726">
    <property type="entry name" value="METALLOENDOPEPTIDASE OMA1"/>
    <property type="match status" value="1"/>
</dbReference>
<evidence type="ECO:0000256" key="1">
    <source>
        <dbReference type="ARBA" id="ARBA00022670"/>
    </source>
</evidence>
<keyword evidence="5 6" id="KW-0482">Metalloprotease</keyword>
<evidence type="ECO:0000256" key="2">
    <source>
        <dbReference type="ARBA" id="ARBA00022723"/>
    </source>
</evidence>
<evidence type="ECO:0000256" key="3">
    <source>
        <dbReference type="ARBA" id="ARBA00022801"/>
    </source>
</evidence>
<proteinExistence type="inferred from homology"/>
<sequence>MNRQSILGLSSALIFLILSMAACDKVNMPGGGAMDVVNVFPTPDVPVPPLLVTGVGHAAYLWEVGRQTVVRDEEVTKRINEVFTRLKVAALADEKYRAVATELEKNWELNTLRVQNPSMPAAAFPGGGIALYAGSFEKMKYEEVLASILGHEMAHLLSQHHLQRWNRAAATALMDIGPKITSGESLDKIDPKVLGPVLGAMGIGYLIGEDLPLERGKELEADCSGLVLAAKAGYDPTESEQFLRDEAMTKKQDSNDTLKLFKLHPPAEDRHSHISKTCLTDAQTAFHKATGGKQKTKPVLLPNVKMS</sequence>
<evidence type="ECO:0000256" key="5">
    <source>
        <dbReference type="ARBA" id="ARBA00023049"/>
    </source>
</evidence>
<comment type="cofactor">
    <cofactor evidence="6">
        <name>Zn(2+)</name>
        <dbReference type="ChEBI" id="CHEBI:29105"/>
    </cofactor>
    <text evidence="6">Binds 1 zinc ion per subunit.</text>
</comment>
<keyword evidence="2" id="KW-0479">Metal-binding</keyword>
<dbReference type="OrthoDB" id="9810445at2"/>
<feature type="domain" description="Peptidase M48" evidence="8">
    <location>
        <begin position="93"/>
        <end position="276"/>
    </location>
</feature>
<dbReference type="InterPro" id="IPR001915">
    <property type="entry name" value="Peptidase_M48"/>
</dbReference>
<keyword evidence="3 6" id="KW-0378">Hydrolase</keyword>